<proteinExistence type="predicted"/>
<comment type="caution">
    <text evidence="2">The sequence shown here is derived from an EMBL/GenBank/DDBJ whole genome shotgun (WGS) entry which is preliminary data.</text>
</comment>
<dbReference type="AlphaFoldDB" id="A0A2N2EAX1"/>
<feature type="transmembrane region" description="Helical" evidence="1">
    <location>
        <begin position="35"/>
        <end position="57"/>
    </location>
</feature>
<protein>
    <submittedName>
        <fullName evidence="2">Uncharacterized protein</fullName>
    </submittedName>
</protein>
<dbReference type="EMBL" id="PHAI01000001">
    <property type="protein sequence ID" value="PKM91812.1"/>
    <property type="molecule type" value="Genomic_DNA"/>
</dbReference>
<keyword evidence="1" id="KW-1133">Transmembrane helix</keyword>
<gene>
    <name evidence="2" type="ORF">CVU82_01230</name>
</gene>
<sequence length="149" mass="16606">MKIYLLKVLKSKYCLISFALVSILAYFLVPKKIFYGYYSIIAVIFIIVFSLTLTCMIRSIKDKAEVRKRQRTGSIIGFIFSIIGLSALHICTIGAPVCGASIGAAIISVFFPALALDFLNDYALTVVVISILIQIFALYQMKCFKKVIN</sequence>
<evidence type="ECO:0000313" key="3">
    <source>
        <dbReference type="Proteomes" id="UP000233517"/>
    </source>
</evidence>
<organism evidence="2 3">
    <name type="scientific">Candidatus Falkowbacteria bacterium HGW-Falkowbacteria-1</name>
    <dbReference type="NCBI Taxonomy" id="2013768"/>
    <lineage>
        <taxon>Bacteria</taxon>
        <taxon>Candidatus Falkowiibacteriota</taxon>
    </lineage>
</organism>
<keyword evidence="1" id="KW-0472">Membrane</keyword>
<feature type="transmembrane region" description="Helical" evidence="1">
    <location>
        <begin position="78"/>
        <end position="110"/>
    </location>
</feature>
<feature type="transmembrane region" description="Helical" evidence="1">
    <location>
        <begin position="122"/>
        <end position="139"/>
    </location>
</feature>
<evidence type="ECO:0000256" key="1">
    <source>
        <dbReference type="SAM" id="Phobius"/>
    </source>
</evidence>
<reference evidence="2 3" key="1">
    <citation type="journal article" date="2017" name="ISME J.">
        <title>Potential for microbial H2 and metal transformations associated with novel bacteria and archaea in deep terrestrial subsurface sediments.</title>
        <authorList>
            <person name="Hernsdorf A.W."/>
            <person name="Amano Y."/>
            <person name="Miyakawa K."/>
            <person name="Ise K."/>
            <person name="Suzuki Y."/>
            <person name="Anantharaman K."/>
            <person name="Probst A."/>
            <person name="Burstein D."/>
            <person name="Thomas B.C."/>
            <person name="Banfield J.F."/>
        </authorList>
    </citation>
    <scope>NUCLEOTIDE SEQUENCE [LARGE SCALE GENOMIC DNA]</scope>
    <source>
        <strain evidence="2">HGW-Falkowbacteria-1</strain>
    </source>
</reference>
<keyword evidence="1" id="KW-0812">Transmembrane</keyword>
<name>A0A2N2EAX1_9BACT</name>
<dbReference type="Proteomes" id="UP000233517">
    <property type="component" value="Unassembled WGS sequence"/>
</dbReference>
<accession>A0A2N2EAX1</accession>
<feature type="transmembrane region" description="Helical" evidence="1">
    <location>
        <begin position="12"/>
        <end position="29"/>
    </location>
</feature>
<evidence type="ECO:0000313" key="2">
    <source>
        <dbReference type="EMBL" id="PKM91812.1"/>
    </source>
</evidence>